<evidence type="ECO:0000256" key="5">
    <source>
        <dbReference type="ARBA" id="ARBA00023015"/>
    </source>
</evidence>
<reference evidence="13" key="1">
    <citation type="journal article" date="2019" name="Gigascience">
        <title>De novo genome assembly of the endangered Acer yangbiense, a plant species with extremely small populations endemic to Yunnan Province, China.</title>
        <authorList>
            <person name="Yang J."/>
            <person name="Wariss H.M."/>
            <person name="Tao L."/>
            <person name="Zhang R."/>
            <person name="Yun Q."/>
            <person name="Hollingsworth P."/>
            <person name="Dao Z."/>
            <person name="Luo G."/>
            <person name="Guo H."/>
            <person name="Ma Y."/>
            <person name="Sun W."/>
        </authorList>
    </citation>
    <scope>NUCLEOTIDE SEQUENCE [LARGE SCALE GENOMIC DNA]</scope>
    <source>
        <strain evidence="13">cv. Malutang</strain>
    </source>
</reference>
<name>A0A5C7HBL3_9ROSI</name>
<evidence type="ECO:0000313" key="12">
    <source>
        <dbReference type="EMBL" id="TXG54394.1"/>
    </source>
</evidence>
<dbReference type="PANTHER" id="PTHR31251:SF208">
    <property type="entry name" value="SQUAMOSA PROMOTER-BINDING-LIKE PROTEIN 18"/>
    <property type="match status" value="1"/>
</dbReference>
<sequence>MDWNLKTTSWDFSEFEPEAIPNIDAVDGSSSFGGTRARGNFSVDLKLGHVNNSANSSSNKWKEPSKMESSPSGSSKRARGANNGTQTASCLVDGCNSDLSNCREYHRRHKVCELHSKTPEVTISGQKQRFCQQCSRFHCLEEFDEGKRSCRKRLDGHNRRRRKPQPDPLARSGRFLSSYQGTQLIPFSSSHVYPSTNVANPTWAGVVNTEADARHYNQLQHSNLPDKQNLFLGSSVSSYKGGKQFTFLQGDNSSLNNQPSPEASVCQPLLRTVALLERSGSSHNMFRDRLTTRDSDCALSLLSSPQTQTSGISLSHMVQPSSISLVQSLGPSLHNHSLDPMESVLVTSGRNANNVHHCPGMFPIESDESSASEAHQTTIPFQWEYFFIVILRCVKKIQIKLLLLILCLVISPSYAALCTVNNLVGFGVVIRDHVSLVLLSGCHLLNACVTPVVAEAMAICYGMVLAAESGISVDVVVGSDASSVIRFLHSKSIPPAEIGLVLADILDLQNRFESVEFSLAPV</sequence>
<dbReference type="InterPro" id="IPR044817">
    <property type="entry name" value="SBP-like"/>
</dbReference>
<evidence type="ECO:0000256" key="1">
    <source>
        <dbReference type="ARBA" id="ARBA00004123"/>
    </source>
</evidence>
<dbReference type="Gene3D" id="4.10.1100.10">
    <property type="entry name" value="Transcription factor, SBP-box domain"/>
    <property type="match status" value="1"/>
</dbReference>
<keyword evidence="8" id="KW-0539">Nucleus</keyword>
<comment type="caution">
    <text evidence="12">The sequence shown here is derived from an EMBL/GenBank/DDBJ whole genome shotgun (WGS) entry which is preliminary data.</text>
</comment>
<dbReference type="InterPro" id="IPR036893">
    <property type="entry name" value="SBP_sf"/>
</dbReference>
<dbReference type="GO" id="GO:0008270">
    <property type="term" value="F:zinc ion binding"/>
    <property type="evidence" value="ECO:0007669"/>
    <property type="project" value="UniProtKB-KW"/>
</dbReference>
<dbReference type="PANTHER" id="PTHR31251">
    <property type="entry name" value="SQUAMOSA PROMOTER-BINDING-LIKE PROTEIN 4"/>
    <property type="match status" value="1"/>
</dbReference>
<comment type="subcellular location">
    <subcellularLocation>
        <location evidence="1">Nucleus</location>
    </subcellularLocation>
</comment>
<gene>
    <name evidence="12" type="ORF">EZV62_019650</name>
</gene>
<evidence type="ECO:0000256" key="10">
    <source>
        <dbReference type="SAM" id="MobiDB-lite"/>
    </source>
</evidence>
<evidence type="ECO:0000256" key="9">
    <source>
        <dbReference type="PROSITE-ProRule" id="PRU00470"/>
    </source>
</evidence>
<keyword evidence="5" id="KW-0805">Transcription regulation</keyword>
<evidence type="ECO:0000256" key="3">
    <source>
        <dbReference type="ARBA" id="ARBA00022771"/>
    </source>
</evidence>
<dbReference type="EMBL" id="VAHF01000009">
    <property type="protein sequence ID" value="TXG54394.1"/>
    <property type="molecule type" value="Genomic_DNA"/>
</dbReference>
<evidence type="ECO:0000256" key="2">
    <source>
        <dbReference type="ARBA" id="ARBA00022723"/>
    </source>
</evidence>
<keyword evidence="6" id="KW-0238">DNA-binding</keyword>
<dbReference type="GO" id="GO:0004523">
    <property type="term" value="F:RNA-DNA hybrid ribonuclease activity"/>
    <property type="evidence" value="ECO:0007669"/>
    <property type="project" value="InterPro"/>
</dbReference>
<dbReference type="OrthoDB" id="514967at2759"/>
<dbReference type="InterPro" id="IPR004333">
    <property type="entry name" value="SBP_dom"/>
</dbReference>
<dbReference type="Pfam" id="PF03110">
    <property type="entry name" value="SBP"/>
    <property type="match status" value="1"/>
</dbReference>
<organism evidence="12 13">
    <name type="scientific">Acer yangbiense</name>
    <dbReference type="NCBI Taxonomy" id="1000413"/>
    <lineage>
        <taxon>Eukaryota</taxon>
        <taxon>Viridiplantae</taxon>
        <taxon>Streptophyta</taxon>
        <taxon>Embryophyta</taxon>
        <taxon>Tracheophyta</taxon>
        <taxon>Spermatophyta</taxon>
        <taxon>Magnoliopsida</taxon>
        <taxon>eudicotyledons</taxon>
        <taxon>Gunneridae</taxon>
        <taxon>Pentapetalae</taxon>
        <taxon>rosids</taxon>
        <taxon>malvids</taxon>
        <taxon>Sapindales</taxon>
        <taxon>Sapindaceae</taxon>
        <taxon>Hippocastanoideae</taxon>
        <taxon>Acereae</taxon>
        <taxon>Acer</taxon>
    </lineage>
</organism>
<protein>
    <recommendedName>
        <fullName evidence="11">SBP-type domain-containing protein</fullName>
    </recommendedName>
</protein>
<accession>A0A5C7HBL3</accession>
<dbReference type="SUPFAM" id="SSF103612">
    <property type="entry name" value="SBT domain"/>
    <property type="match status" value="1"/>
</dbReference>
<dbReference type="AlphaFoldDB" id="A0A5C7HBL3"/>
<dbReference type="CDD" id="cd06222">
    <property type="entry name" value="RNase_H_like"/>
    <property type="match status" value="1"/>
</dbReference>
<dbReference type="GO" id="GO:0005634">
    <property type="term" value="C:nucleus"/>
    <property type="evidence" value="ECO:0007669"/>
    <property type="project" value="UniProtKB-SubCell"/>
</dbReference>
<feature type="domain" description="SBP-type" evidence="11">
    <location>
        <begin position="87"/>
        <end position="164"/>
    </location>
</feature>
<evidence type="ECO:0000256" key="6">
    <source>
        <dbReference type="ARBA" id="ARBA00023125"/>
    </source>
</evidence>
<feature type="region of interest" description="Disordered" evidence="10">
    <location>
        <begin position="53"/>
        <end position="84"/>
    </location>
</feature>
<proteinExistence type="predicted"/>
<dbReference type="FunFam" id="4.10.1100.10:FF:000001">
    <property type="entry name" value="Squamosa promoter-binding-like protein 14"/>
    <property type="match status" value="1"/>
</dbReference>
<dbReference type="Proteomes" id="UP000323000">
    <property type="component" value="Chromosome 9"/>
</dbReference>
<keyword evidence="4" id="KW-0862">Zinc</keyword>
<dbReference type="Pfam" id="PF13456">
    <property type="entry name" value="RVT_3"/>
    <property type="match status" value="1"/>
</dbReference>
<dbReference type="GO" id="GO:0003677">
    <property type="term" value="F:DNA binding"/>
    <property type="evidence" value="ECO:0007669"/>
    <property type="project" value="UniProtKB-KW"/>
</dbReference>
<keyword evidence="7" id="KW-0804">Transcription</keyword>
<evidence type="ECO:0000259" key="11">
    <source>
        <dbReference type="PROSITE" id="PS51141"/>
    </source>
</evidence>
<evidence type="ECO:0000256" key="7">
    <source>
        <dbReference type="ARBA" id="ARBA00023163"/>
    </source>
</evidence>
<evidence type="ECO:0000313" key="13">
    <source>
        <dbReference type="Proteomes" id="UP000323000"/>
    </source>
</evidence>
<dbReference type="InterPro" id="IPR002156">
    <property type="entry name" value="RNaseH_domain"/>
</dbReference>
<keyword evidence="2" id="KW-0479">Metal-binding</keyword>
<dbReference type="PROSITE" id="PS51141">
    <property type="entry name" value="ZF_SBP"/>
    <property type="match status" value="1"/>
</dbReference>
<keyword evidence="13" id="KW-1185">Reference proteome</keyword>
<dbReference type="InterPro" id="IPR044730">
    <property type="entry name" value="RNase_H-like_dom_plant"/>
</dbReference>
<keyword evidence="3 9" id="KW-0863">Zinc-finger</keyword>
<feature type="region of interest" description="Disordered" evidence="10">
    <location>
        <begin position="154"/>
        <end position="173"/>
    </location>
</feature>
<evidence type="ECO:0000256" key="4">
    <source>
        <dbReference type="ARBA" id="ARBA00022833"/>
    </source>
</evidence>
<evidence type="ECO:0000256" key="8">
    <source>
        <dbReference type="ARBA" id="ARBA00023242"/>
    </source>
</evidence>